<dbReference type="GO" id="GO:0005524">
    <property type="term" value="F:ATP binding"/>
    <property type="evidence" value="ECO:0007669"/>
    <property type="project" value="UniProtKB-UniRule"/>
</dbReference>
<dbReference type="PROSITE" id="PS00867">
    <property type="entry name" value="CPSASE_2"/>
    <property type="match status" value="1"/>
</dbReference>
<dbReference type="GO" id="GO:0016787">
    <property type="term" value="F:hydrolase activity"/>
    <property type="evidence" value="ECO:0007669"/>
    <property type="project" value="UniProtKB-KW"/>
</dbReference>
<dbReference type="InterPro" id="IPR005481">
    <property type="entry name" value="BC-like_N"/>
</dbReference>
<dbReference type="InterPro" id="IPR005482">
    <property type="entry name" value="Biotin_COase_C"/>
</dbReference>
<dbReference type="SUPFAM" id="SSF160467">
    <property type="entry name" value="PH0987 N-terminal domain-like"/>
    <property type="match status" value="1"/>
</dbReference>
<dbReference type="InterPro" id="IPR029000">
    <property type="entry name" value="Cyclophilin-like_dom_sf"/>
</dbReference>
<dbReference type="InterPro" id="IPR050856">
    <property type="entry name" value="Biotin_carboxylase_complex"/>
</dbReference>
<dbReference type="PANTHER" id="PTHR18866">
    <property type="entry name" value="CARBOXYLASE:PYRUVATE/ACETYL-COA/PROPIONYL-COA CARBOXYLASE"/>
    <property type="match status" value="1"/>
</dbReference>
<evidence type="ECO:0000259" key="8">
    <source>
        <dbReference type="PROSITE" id="PS50979"/>
    </source>
</evidence>
<dbReference type="InterPro" id="IPR011764">
    <property type="entry name" value="Biotin_carboxylation_dom"/>
</dbReference>
<proteinExistence type="predicted"/>
<evidence type="ECO:0000313" key="10">
    <source>
        <dbReference type="Proteomes" id="UP000324241"/>
    </source>
</evidence>
<feature type="domain" description="Biotin carboxylation" evidence="8">
    <location>
        <begin position="633"/>
        <end position="1080"/>
    </location>
</feature>
<dbReference type="CDD" id="cd06850">
    <property type="entry name" value="biotinyl_domain"/>
    <property type="match status" value="1"/>
</dbReference>
<dbReference type="InterPro" id="IPR014084">
    <property type="entry name" value="Urea_COase"/>
</dbReference>
<dbReference type="SMART" id="SM00797">
    <property type="entry name" value="AHS2"/>
    <property type="match status" value="1"/>
</dbReference>
<evidence type="ECO:0008006" key="11">
    <source>
        <dbReference type="Google" id="ProtNLM"/>
    </source>
</evidence>
<sequence length="1834" mass="199122">MVQQGIIPGESPLTIAEWRRIQERAAGPDRLLALLETAQRDNETSKAWISLADPAQICEQWDQVSALRAQGEDLPLFGVPFAAKDNIDAVEFRTTAACPSFSTEPAKSDATVVARLKAQGAILIGKTNLDQFATGLVGTRSPYGAVSNAFDPLRVSGGSSSGSAVVVSKGIVPFALGTDTAGSGRVPAGLNNVIGLKPTRGMLSTHGVVPACRSLDCVSIFALTVDDTELLLDLSAGYDSADSYSRTRDEALACKSLRELPTEPVLAICASPQWFGGTEHAAAYQKALERAGRLGWTCEEVDFTLLFNMASLLYEGPWVAERYAAIEEFIRASPAEAMDPVVRKIILQADNFTASDGFKYEYRRQALRREIEKAFGRYDALLVPTSPTFPTIQEVAKDPIVENSRLGVYTNFVNFMDWTALAIPAGWRDDGLPFGITMIAGPWEEPRLLELGHRWLSGTTRRLGATDIQHQESEHRSLSGVRDTMPLAVVGAHLSGFPLNGDLVKRGATLTSVTTTAPTYQLYALQTTFPPLKPGLKRVTEGGQRIEVEVWDMPRSEMGSFLETVRAPLGIGSIELEDGCWVHGFLCEPAGLENAKNISEFGGWRAYISDQTSSTSCSSPTLSSPPSSVGTQPITRVLVANRGEIAMRIIRTLRKMDLVSVAIYATADSCSPHVTAADIALPLEGHTVAETYLNGDQIMQLASRAEAHAVIPGYGFLAENADFAAAVEAAGLVWIGPTPEQMRALGLKHRAREIAIAAGVPVVPGSEDLVSSLDTALEEADRIGYPVMVKSTAGGGGIGLHRCDNADALREAFDGVRQLGQANFGEEGVFIEHFIKNARHIEVQVLGDGAGRVLCAGERDCSLQRRNQKVVEESPAAFVSLETRSEMRRAAASLASTVEYRNVGTVEFIFDVDTQKFYFLEMNTRLQVEHPVTEAVTGLDLVKCMVSIAMGDCEALFEKTASDLSVTGAAIEVRIYAESPLQDFRPSPGTLLDVKFPSDVRVDTWVETGIQLSSSYDPLIAKVIVHAADRPSAIKKLADALSKTAITGVETNIAYLQQIISSEIFQSGSFSTRSLDWFIYESAAVEVIEPGSLTSVQDFPGRDGLWHVGIPPSGPMDSYSFRLANRLVGNDATAAAIECSIQGPNLIFHCASIVALVGADMPLYIDGMQAESRRAILLHPGQRLEIGTATNGARAYLAVRGGIQVPLVMGSRATFACGHVGGHNGRNLRAGDLLPLVANVCDDEALFSREAPAPPLPARETRKWKVAVTPGPHSSPDYFTQSGLLDLLTSEWTVHYNSNRMGIRLNGPKPEWARSTGGEAGLHPSNIHDSPYSIGSVSFTGDEAVILTADGPSLGGFVVFAVVVEAEMWKLGQMRPGDYLQFSLISVEEAQNLTMDLEQSIQNLEPLPDNRRAGGNAKSVPSPVVKDIREAGRRILCRQAGDRALILDFGDEDGFNMRQTFHILSFINRHIDTPIPGVQELTPGVRSLHIRFESGTSLPHLLDALVSHEKSLGHIPSRLPSRTIHLPLVFDDELSRKAISRYASTIRSSAPYLPSNIDFLQELNGLDTPDQVSEPLYSGTFLVLGLGDVYLGSPCAIPLDPRHRLFGTKYNPSRSFTPRGAVGIAGQYLCIYATDSPGGYQLVGRTLPIWNEFKTSGFGEQGTQGKPWLFSLLDQITFYPVSEIELNSCIEKRTYHDLIKVIPTELDVDEYEQWLNSNSSDINAVCERRKNVLQQASFLEELLNPCDAVSLMPSEPRENTEAVLGQCVKAQLPGRCFRCAVQEGDDVQEGDALIWIESNKMEVKICSPVSGRCTRLLVQQGEIIRPTDDIAIIE</sequence>
<gene>
    <name evidence="9" type="ORF">ATNIH1004_000244</name>
</gene>
<evidence type="ECO:0000256" key="1">
    <source>
        <dbReference type="ARBA" id="ARBA00022598"/>
    </source>
</evidence>
<keyword evidence="4 6" id="KW-0067">ATP-binding</keyword>
<dbReference type="SUPFAM" id="SSF51246">
    <property type="entry name" value="Rudiment single hybrid motif"/>
    <property type="match status" value="1"/>
</dbReference>
<dbReference type="InterPro" id="IPR053844">
    <property type="entry name" value="AH_C"/>
</dbReference>
<organism evidence="9 10">
    <name type="scientific">Aspergillus tanneri</name>
    <dbReference type="NCBI Taxonomy" id="1220188"/>
    <lineage>
        <taxon>Eukaryota</taxon>
        <taxon>Fungi</taxon>
        <taxon>Dikarya</taxon>
        <taxon>Ascomycota</taxon>
        <taxon>Pezizomycotina</taxon>
        <taxon>Eurotiomycetes</taxon>
        <taxon>Eurotiomycetidae</taxon>
        <taxon>Eurotiales</taxon>
        <taxon>Aspergillaceae</taxon>
        <taxon>Aspergillus</taxon>
        <taxon>Aspergillus subgen. Circumdati</taxon>
    </lineage>
</organism>
<dbReference type="InterPro" id="IPR005479">
    <property type="entry name" value="CPAse_ATP-bd"/>
</dbReference>
<dbReference type="SMART" id="SM00796">
    <property type="entry name" value="AHS1"/>
    <property type="match status" value="1"/>
</dbReference>
<dbReference type="InterPro" id="IPR003778">
    <property type="entry name" value="CT_A_B"/>
</dbReference>
<dbReference type="RefSeq" id="XP_033430723.1">
    <property type="nucleotide sequence ID" value="XM_033564966.1"/>
</dbReference>
<dbReference type="PROSITE" id="PS50975">
    <property type="entry name" value="ATP_GRASP"/>
    <property type="match status" value="1"/>
</dbReference>
<reference evidence="9 10" key="1">
    <citation type="submission" date="2019-08" db="EMBL/GenBank/DDBJ databases">
        <title>The genome sequence of a newly discovered highly antifungal drug resistant Aspergillus species, Aspergillus tanneri NIH 1004.</title>
        <authorList>
            <person name="Mounaud S."/>
            <person name="Singh I."/>
            <person name="Joardar V."/>
            <person name="Pakala S."/>
            <person name="Pakala S."/>
            <person name="Venepally P."/>
            <person name="Chung J.K."/>
            <person name="Losada L."/>
            <person name="Nierman W.C."/>
        </authorList>
    </citation>
    <scope>NUCLEOTIDE SEQUENCE [LARGE SCALE GENOMIC DNA]</scope>
    <source>
        <strain evidence="9 10">NIH1004</strain>
    </source>
</reference>
<dbReference type="InterPro" id="IPR016185">
    <property type="entry name" value="PreATP-grasp_dom_sf"/>
</dbReference>
<dbReference type="SUPFAM" id="SSF51230">
    <property type="entry name" value="Single hybrid motif"/>
    <property type="match status" value="1"/>
</dbReference>
<dbReference type="SUPFAM" id="SSF56059">
    <property type="entry name" value="Glutathione synthetase ATP-binding domain-like"/>
    <property type="match status" value="1"/>
</dbReference>
<dbReference type="Pfam" id="PF21986">
    <property type="entry name" value="AH_C"/>
    <property type="match status" value="1"/>
</dbReference>
<dbReference type="PROSITE" id="PS50979">
    <property type="entry name" value="BC"/>
    <property type="match status" value="1"/>
</dbReference>
<dbReference type="SMART" id="SM00878">
    <property type="entry name" value="Biotin_carb_C"/>
    <property type="match status" value="1"/>
</dbReference>
<dbReference type="GeneID" id="54322946"/>
<name>A0A5M9MW55_9EURO</name>
<dbReference type="Pfam" id="PF00289">
    <property type="entry name" value="Biotin_carb_N"/>
    <property type="match status" value="1"/>
</dbReference>
<dbReference type="NCBIfam" id="TIGR02712">
    <property type="entry name" value="urea_carbox"/>
    <property type="match status" value="1"/>
</dbReference>
<dbReference type="PROSITE" id="PS00866">
    <property type="entry name" value="CPSASE_1"/>
    <property type="match status" value="1"/>
</dbReference>
<dbReference type="NCBIfam" id="TIGR02713">
    <property type="entry name" value="allophanate_hyd"/>
    <property type="match status" value="1"/>
</dbReference>
<dbReference type="Gene3D" id="3.10.490.10">
    <property type="entry name" value="Gamma-glutamyl cyclotransferase-like"/>
    <property type="match status" value="1"/>
</dbReference>
<dbReference type="Gene3D" id="2.40.100.10">
    <property type="entry name" value="Cyclophilin-like"/>
    <property type="match status" value="2"/>
</dbReference>
<protein>
    <recommendedName>
        <fullName evidence="11">Urea amidolyase</fullName>
    </recommendedName>
</protein>
<dbReference type="InterPro" id="IPR058625">
    <property type="entry name" value="MdtA-like_BSH"/>
</dbReference>
<dbReference type="Gene3D" id="3.30.1360.40">
    <property type="match status" value="1"/>
</dbReference>
<evidence type="ECO:0000256" key="3">
    <source>
        <dbReference type="ARBA" id="ARBA00022801"/>
    </source>
</evidence>
<dbReference type="SUPFAM" id="SSF50891">
    <property type="entry name" value="Cyclophilin-like"/>
    <property type="match status" value="2"/>
</dbReference>
<dbReference type="Gene3D" id="1.20.58.1700">
    <property type="match status" value="1"/>
</dbReference>
<dbReference type="SUPFAM" id="SSF75304">
    <property type="entry name" value="Amidase signature (AS) enzymes"/>
    <property type="match status" value="1"/>
</dbReference>
<keyword evidence="3" id="KW-0378">Hydrolase</keyword>
<dbReference type="Pfam" id="PF01425">
    <property type="entry name" value="Amidase"/>
    <property type="match status" value="1"/>
</dbReference>
<dbReference type="Pfam" id="PF02785">
    <property type="entry name" value="Biotin_carb_C"/>
    <property type="match status" value="1"/>
</dbReference>
<dbReference type="GO" id="GO:0004847">
    <property type="term" value="F:urea carboxylase activity"/>
    <property type="evidence" value="ECO:0007669"/>
    <property type="project" value="TreeGrafter"/>
</dbReference>
<evidence type="ECO:0000256" key="2">
    <source>
        <dbReference type="ARBA" id="ARBA00022741"/>
    </source>
</evidence>
<dbReference type="GO" id="GO:0046872">
    <property type="term" value="F:metal ion binding"/>
    <property type="evidence" value="ECO:0007669"/>
    <property type="project" value="InterPro"/>
</dbReference>
<dbReference type="Pfam" id="PF02682">
    <property type="entry name" value="CT_C_D"/>
    <property type="match status" value="1"/>
</dbReference>
<dbReference type="InterPro" id="IPR011053">
    <property type="entry name" value="Single_hybrid_motif"/>
</dbReference>
<dbReference type="InterPro" id="IPR011761">
    <property type="entry name" value="ATP-grasp"/>
</dbReference>
<accession>A0A5M9MW55</accession>
<feature type="domain" description="ATP-grasp" evidence="7">
    <location>
        <begin position="752"/>
        <end position="950"/>
    </location>
</feature>
<dbReference type="OrthoDB" id="196847at2759"/>
<dbReference type="SUPFAM" id="SSF52440">
    <property type="entry name" value="PreATP-grasp domain"/>
    <property type="match status" value="1"/>
</dbReference>
<dbReference type="Gene3D" id="3.90.1300.10">
    <property type="entry name" value="Amidase signature (AS) domain"/>
    <property type="match status" value="1"/>
</dbReference>
<evidence type="ECO:0000313" key="9">
    <source>
        <dbReference type="EMBL" id="KAA8651362.1"/>
    </source>
</evidence>
<dbReference type="NCBIfam" id="NF006043">
    <property type="entry name" value="PRK08186.1"/>
    <property type="match status" value="1"/>
</dbReference>
<dbReference type="InterPro" id="IPR003833">
    <property type="entry name" value="CT_C_D"/>
</dbReference>
<keyword evidence="2 6" id="KW-0547">Nucleotide-binding</keyword>
<dbReference type="Proteomes" id="UP000324241">
    <property type="component" value="Unassembled WGS sequence"/>
</dbReference>
<evidence type="ECO:0000259" key="7">
    <source>
        <dbReference type="PROSITE" id="PS50975"/>
    </source>
</evidence>
<evidence type="ECO:0000256" key="6">
    <source>
        <dbReference type="PROSITE-ProRule" id="PRU00409"/>
    </source>
</evidence>
<dbReference type="Pfam" id="PF02626">
    <property type="entry name" value="CT_A_B"/>
    <property type="match status" value="1"/>
</dbReference>
<keyword evidence="1" id="KW-0436">Ligase</keyword>
<dbReference type="Gene3D" id="3.30.470.20">
    <property type="entry name" value="ATP-grasp fold, B domain"/>
    <property type="match status" value="1"/>
</dbReference>
<dbReference type="Gene3D" id="2.40.50.100">
    <property type="match status" value="1"/>
</dbReference>
<keyword evidence="5" id="KW-0092">Biotin</keyword>
<evidence type="ECO:0000256" key="4">
    <source>
        <dbReference type="ARBA" id="ARBA00022840"/>
    </source>
</evidence>
<dbReference type="EMBL" id="QUQM01000002">
    <property type="protein sequence ID" value="KAA8651362.1"/>
    <property type="molecule type" value="Genomic_DNA"/>
</dbReference>
<comment type="caution">
    <text evidence="9">The sequence shown here is derived from an EMBL/GenBank/DDBJ whole genome shotgun (WGS) entry which is preliminary data.</text>
</comment>
<dbReference type="InterPro" id="IPR036928">
    <property type="entry name" value="AS_sf"/>
</dbReference>
<dbReference type="InterPro" id="IPR011054">
    <property type="entry name" value="Rudment_hybrid_motif"/>
</dbReference>
<evidence type="ECO:0000256" key="5">
    <source>
        <dbReference type="ARBA" id="ARBA00023267"/>
    </source>
</evidence>
<dbReference type="InterPro" id="IPR023631">
    <property type="entry name" value="Amidase_dom"/>
</dbReference>
<dbReference type="Pfam" id="PF25917">
    <property type="entry name" value="BSH_RND"/>
    <property type="match status" value="1"/>
</dbReference>
<dbReference type="PANTHER" id="PTHR18866:SF128">
    <property type="entry name" value="UREA AMIDOLYASE"/>
    <property type="match status" value="1"/>
</dbReference>
<dbReference type="InterPro" id="IPR014085">
    <property type="entry name" value="Allophanate_hydrolase"/>
</dbReference>
<dbReference type="NCBIfam" id="TIGR00724">
    <property type="entry name" value="urea_amlyse_rel"/>
    <property type="match status" value="1"/>
</dbReference>
<dbReference type="VEuPathDB" id="FungiDB:EYZ11_000959"/>
<dbReference type="Pfam" id="PF02786">
    <property type="entry name" value="CPSase_L_D2"/>
    <property type="match status" value="1"/>
</dbReference>